<dbReference type="InterPro" id="IPR001680">
    <property type="entry name" value="WD40_rpt"/>
</dbReference>
<dbReference type="SMART" id="SM00320">
    <property type="entry name" value="WD40"/>
    <property type="match status" value="1"/>
</dbReference>
<dbReference type="PROSITE" id="PS50082">
    <property type="entry name" value="WD_REPEATS_2"/>
    <property type="match status" value="1"/>
</dbReference>
<sequence length="66" mass="7407">MTMVMGMKKATRDDKSEVKAVKFSSDSKVLATASYENTVRLWDIATGALLQTIDREDINLSLLQNR</sequence>
<dbReference type="InterPro" id="IPR015943">
    <property type="entry name" value="WD40/YVTN_repeat-like_dom_sf"/>
</dbReference>
<name>A0AAN8NCQ7_9PEZI</name>
<dbReference type="AlphaFoldDB" id="A0AAN8NCQ7"/>
<feature type="repeat" description="WD" evidence="1">
    <location>
        <begin position="11"/>
        <end position="52"/>
    </location>
</feature>
<organism evidence="2 3">
    <name type="scientific">Orbilia javanica</name>
    <dbReference type="NCBI Taxonomy" id="47235"/>
    <lineage>
        <taxon>Eukaryota</taxon>
        <taxon>Fungi</taxon>
        <taxon>Dikarya</taxon>
        <taxon>Ascomycota</taxon>
        <taxon>Pezizomycotina</taxon>
        <taxon>Orbiliomycetes</taxon>
        <taxon>Orbiliales</taxon>
        <taxon>Orbiliaceae</taxon>
        <taxon>Orbilia</taxon>
    </lineage>
</organism>
<evidence type="ECO:0000313" key="3">
    <source>
        <dbReference type="Proteomes" id="UP001313282"/>
    </source>
</evidence>
<comment type="caution">
    <text evidence="2">The sequence shown here is derived from an EMBL/GenBank/DDBJ whole genome shotgun (WGS) entry which is preliminary data.</text>
</comment>
<evidence type="ECO:0000256" key="1">
    <source>
        <dbReference type="PROSITE-ProRule" id="PRU00221"/>
    </source>
</evidence>
<dbReference type="Gene3D" id="2.130.10.10">
    <property type="entry name" value="YVTN repeat-like/Quinoprotein amine dehydrogenase"/>
    <property type="match status" value="1"/>
</dbReference>
<accession>A0AAN8NCQ7</accession>
<protein>
    <submittedName>
        <fullName evidence="2">Uncharacterized protein</fullName>
    </submittedName>
</protein>
<dbReference type="InterPro" id="IPR011047">
    <property type="entry name" value="Quinoprotein_ADH-like_sf"/>
</dbReference>
<dbReference type="PROSITE" id="PS50294">
    <property type="entry name" value="WD_REPEATS_REGION"/>
    <property type="match status" value="1"/>
</dbReference>
<proteinExistence type="predicted"/>
<dbReference type="Proteomes" id="UP001313282">
    <property type="component" value="Unassembled WGS sequence"/>
</dbReference>
<keyword evidence="3" id="KW-1185">Reference proteome</keyword>
<reference evidence="2 3" key="1">
    <citation type="submission" date="2019-10" db="EMBL/GenBank/DDBJ databases">
        <authorList>
            <person name="Palmer J.M."/>
        </authorList>
    </citation>
    <scope>NUCLEOTIDE SEQUENCE [LARGE SCALE GENOMIC DNA]</scope>
    <source>
        <strain evidence="2 3">TWF718</strain>
    </source>
</reference>
<keyword evidence="1" id="KW-0853">WD repeat</keyword>
<dbReference type="SUPFAM" id="SSF50998">
    <property type="entry name" value="Quinoprotein alcohol dehydrogenase-like"/>
    <property type="match status" value="1"/>
</dbReference>
<dbReference type="EMBL" id="JAVHNR010000002">
    <property type="protein sequence ID" value="KAK6351840.1"/>
    <property type="molecule type" value="Genomic_DNA"/>
</dbReference>
<gene>
    <name evidence="2" type="ORF">TWF718_004986</name>
</gene>
<dbReference type="Pfam" id="PF00400">
    <property type="entry name" value="WD40"/>
    <property type="match status" value="1"/>
</dbReference>
<evidence type="ECO:0000313" key="2">
    <source>
        <dbReference type="EMBL" id="KAK6351840.1"/>
    </source>
</evidence>